<dbReference type="PATRIC" id="fig|1423778.4.peg.566"/>
<sequence>MKAVGLVTEYNPFHNGHAYHAATAKKISGADVAVAVMSGNFTQRGEVTMLDKWTRASEALDNGVDLVIELPIFYAVQPAHLFAQGAISLLNQLQVSELVFGAEHPKADFKKLVTAESLFNSDEFSHYNGTYASRFNQQMKQQTGIELTDPNDILAFAYHKAVSQLQAPIKLTAIQRISNQYHDNKISSEIASASAIRHAVINQLDYSLSVPSKTATDILEAKTSIDWNTCYPYLRYFINQVTIKSLQEIYQMSEGLEYKFKDVAETATTFDQFMSGIKSKRYTYSRLSRLCLYTLLQITNDEMLAATQQPYLRVLGFNKMGQEYLHTIKKDLEIPLVTKVDRDLKNGMVNLDYRAGKFIEQLTNLKQDMQKSPIIVK</sequence>
<comment type="catalytic activity">
    <reaction evidence="3">
        <text>cytidine(34) in elongator tRNA(Met) + acetate + ATP = N(4)-acetylcytidine(34) in elongator tRNA(Met) + AMP + diphosphate</text>
        <dbReference type="Rhea" id="RHEA:58144"/>
        <dbReference type="Rhea" id="RHEA-COMP:10693"/>
        <dbReference type="Rhea" id="RHEA-COMP:10694"/>
        <dbReference type="ChEBI" id="CHEBI:30089"/>
        <dbReference type="ChEBI" id="CHEBI:30616"/>
        <dbReference type="ChEBI" id="CHEBI:33019"/>
        <dbReference type="ChEBI" id="CHEBI:74900"/>
        <dbReference type="ChEBI" id="CHEBI:82748"/>
        <dbReference type="ChEBI" id="CHEBI:456215"/>
    </reaction>
</comment>
<comment type="subcellular location">
    <subcellularLocation>
        <location evidence="3">Cytoplasm</location>
    </subcellularLocation>
</comment>
<dbReference type="Gene3D" id="3.40.50.620">
    <property type="entry name" value="HUPs"/>
    <property type="match status" value="1"/>
</dbReference>
<evidence type="ECO:0000256" key="3">
    <source>
        <dbReference type="HAMAP-Rule" id="MF_01539"/>
    </source>
</evidence>
<dbReference type="Proteomes" id="UP000051697">
    <property type="component" value="Unassembled WGS sequence"/>
</dbReference>
<keyword evidence="3" id="KW-0694">RNA-binding</keyword>
<dbReference type="RefSeq" id="WP_057889517.1">
    <property type="nucleotide sequence ID" value="NZ_AZFE01000030.1"/>
</dbReference>
<comment type="function">
    <text evidence="3">Catalyzes the formation of N(4)-acetylcytidine (ac(4)C) at the wobble position of elongator tRNA(Met), using acetate and ATP as substrates. First activates an acetate ion to form acetyladenylate (Ac-AMP) and then transfers the acetyl group to tRNA to form ac(4)C34.</text>
</comment>
<dbReference type="EC" id="6.3.4.-" evidence="3"/>
<comment type="caution">
    <text evidence="4">The sequence shown here is derived from an EMBL/GenBank/DDBJ whole genome shotgun (WGS) entry which is preliminary data.</text>
</comment>
<dbReference type="GO" id="GO:0006400">
    <property type="term" value="P:tRNA modification"/>
    <property type="evidence" value="ECO:0007669"/>
    <property type="project" value="UniProtKB-UniRule"/>
</dbReference>
<keyword evidence="5" id="KW-1185">Reference proteome</keyword>
<dbReference type="KEGG" id="lol:LACOL_0756"/>
<keyword evidence="3" id="KW-0820">tRNA-binding</keyword>
<reference evidence="4 5" key="1">
    <citation type="journal article" date="2015" name="Genome Announc.">
        <title>Expanding the biotechnology potential of lactobacilli through comparative genomics of 213 strains and associated genera.</title>
        <authorList>
            <person name="Sun Z."/>
            <person name="Harris H.M."/>
            <person name="McCann A."/>
            <person name="Guo C."/>
            <person name="Argimon S."/>
            <person name="Zhang W."/>
            <person name="Yang X."/>
            <person name="Jeffery I.B."/>
            <person name="Cooney J.C."/>
            <person name="Kagawa T.F."/>
            <person name="Liu W."/>
            <person name="Song Y."/>
            <person name="Salvetti E."/>
            <person name="Wrobel A."/>
            <person name="Rasinkangas P."/>
            <person name="Parkhill J."/>
            <person name="Rea M.C."/>
            <person name="O'Sullivan O."/>
            <person name="Ritari J."/>
            <person name="Douillard F.P."/>
            <person name="Paul Ross R."/>
            <person name="Yang R."/>
            <person name="Briner A.E."/>
            <person name="Felis G.E."/>
            <person name="de Vos W.M."/>
            <person name="Barrangou R."/>
            <person name="Klaenhammer T.R."/>
            <person name="Caufield P.W."/>
            <person name="Cui Y."/>
            <person name="Zhang H."/>
            <person name="O'Toole P.W."/>
        </authorList>
    </citation>
    <scope>NUCLEOTIDE SEQUENCE [LARGE SCALE GENOMIC DNA]</scope>
    <source>
        <strain evidence="4 5">DSM 15707</strain>
    </source>
</reference>
<feature type="binding site" evidence="3">
    <location>
        <begin position="7"/>
        <end position="20"/>
    </location>
    <ligand>
        <name>ATP</name>
        <dbReference type="ChEBI" id="CHEBI:30616"/>
    </ligand>
</feature>
<protein>
    <recommendedName>
        <fullName evidence="3">tRNA(Met) cytidine acetate ligase</fullName>
        <ecNumber evidence="3">6.3.4.-</ecNumber>
    </recommendedName>
</protein>
<gene>
    <name evidence="3" type="primary">tmcAL</name>
    <name evidence="4" type="ORF">FC70_GL000539</name>
</gene>
<dbReference type="GO" id="GO:0005737">
    <property type="term" value="C:cytoplasm"/>
    <property type="evidence" value="ECO:0007669"/>
    <property type="project" value="UniProtKB-SubCell"/>
</dbReference>
<dbReference type="AlphaFoldDB" id="A0A0R1RPB5"/>
<dbReference type="NCBIfam" id="NF010191">
    <property type="entry name" value="PRK13670.1"/>
    <property type="match status" value="1"/>
</dbReference>
<dbReference type="HAMAP" id="MF_01539">
    <property type="entry name" value="TmcAL"/>
    <property type="match status" value="1"/>
</dbReference>
<dbReference type="PANTHER" id="PTHR37825">
    <property type="entry name" value="TRNA(MET) CYTIDINE ACETATE LIGASE"/>
    <property type="match status" value="1"/>
</dbReference>
<dbReference type="GO" id="GO:0005524">
    <property type="term" value="F:ATP binding"/>
    <property type="evidence" value="ECO:0007669"/>
    <property type="project" value="UniProtKB-KW"/>
</dbReference>
<comment type="similarity">
    <text evidence="3">Belongs to the TmcAL family.</text>
</comment>
<dbReference type="EMBL" id="AZFE01000030">
    <property type="protein sequence ID" value="KRL55954.1"/>
    <property type="molecule type" value="Genomic_DNA"/>
</dbReference>
<dbReference type="InterPro" id="IPR008513">
    <property type="entry name" value="tRNA(Met)_cyd_acetate_ligase"/>
</dbReference>
<dbReference type="SUPFAM" id="SSF52374">
    <property type="entry name" value="Nucleotidylyl transferase"/>
    <property type="match status" value="1"/>
</dbReference>
<dbReference type="STRING" id="1423778.FC70_GL000539"/>
<feature type="binding site" evidence="3">
    <location>
        <begin position="176"/>
        <end position="177"/>
    </location>
    <ligand>
        <name>ATP</name>
        <dbReference type="ChEBI" id="CHEBI:30616"/>
    </ligand>
</feature>
<dbReference type="GO" id="GO:0000049">
    <property type="term" value="F:tRNA binding"/>
    <property type="evidence" value="ECO:0007669"/>
    <property type="project" value="UniProtKB-KW"/>
</dbReference>
<feature type="binding site" evidence="3">
    <location>
        <position position="101"/>
    </location>
    <ligand>
        <name>ATP</name>
        <dbReference type="ChEBI" id="CHEBI:30616"/>
    </ligand>
</feature>
<name>A0A0R1RPB5_9LACO</name>
<keyword evidence="3" id="KW-0963">Cytoplasm</keyword>
<evidence type="ECO:0000256" key="2">
    <source>
        <dbReference type="ARBA" id="ARBA00022694"/>
    </source>
</evidence>
<dbReference type="OrthoDB" id="9769796at2"/>
<evidence type="ECO:0000256" key="1">
    <source>
        <dbReference type="ARBA" id="ARBA00022598"/>
    </source>
</evidence>
<dbReference type="InterPro" id="IPR014729">
    <property type="entry name" value="Rossmann-like_a/b/a_fold"/>
</dbReference>
<keyword evidence="1 3" id="KW-0436">Ligase</keyword>
<proteinExistence type="inferred from homology"/>
<dbReference type="GO" id="GO:0016879">
    <property type="term" value="F:ligase activity, forming carbon-nitrogen bonds"/>
    <property type="evidence" value="ECO:0007669"/>
    <property type="project" value="UniProtKB-UniRule"/>
</dbReference>
<keyword evidence="3" id="KW-0067">ATP-binding</keyword>
<organism evidence="4 5">
    <name type="scientific">Paucilactobacillus oligofermentans DSM 15707 = LMG 22743</name>
    <dbReference type="NCBI Taxonomy" id="1423778"/>
    <lineage>
        <taxon>Bacteria</taxon>
        <taxon>Bacillati</taxon>
        <taxon>Bacillota</taxon>
        <taxon>Bacilli</taxon>
        <taxon>Lactobacillales</taxon>
        <taxon>Lactobacillaceae</taxon>
        <taxon>Paucilactobacillus</taxon>
    </lineage>
</organism>
<evidence type="ECO:0000313" key="5">
    <source>
        <dbReference type="Proteomes" id="UP000051697"/>
    </source>
</evidence>
<dbReference type="PANTHER" id="PTHR37825:SF1">
    <property type="entry name" value="TRNA(MET) CYTIDINE ACETATE LIGASE"/>
    <property type="match status" value="1"/>
</dbReference>
<accession>A0A0R1RPB5</accession>
<evidence type="ECO:0000313" key="4">
    <source>
        <dbReference type="EMBL" id="KRL55954.1"/>
    </source>
</evidence>
<dbReference type="Pfam" id="PF05636">
    <property type="entry name" value="HIGH_NTase1"/>
    <property type="match status" value="1"/>
</dbReference>
<feature type="binding site" evidence="3">
    <location>
        <position position="151"/>
    </location>
    <ligand>
        <name>ATP</name>
        <dbReference type="ChEBI" id="CHEBI:30616"/>
    </ligand>
</feature>
<keyword evidence="2 3" id="KW-0819">tRNA processing</keyword>
<keyword evidence="3" id="KW-0547">Nucleotide-binding</keyword>